<evidence type="ECO:0000256" key="8">
    <source>
        <dbReference type="ARBA" id="ARBA00023004"/>
    </source>
</evidence>
<dbReference type="InterPro" id="IPR036942">
    <property type="entry name" value="Beta-barrel_TonB_sf"/>
</dbReference>
<gene>
    <name evidence="19" type="ORF">V0R50_25490</name>
</gene>
<comment type="similarity">
    <text evidence="2 14 16">Belongs to the TonB-dependent receptor family.</text>
</comment>
<dbReference type="Gene3D" id="2.40.170.20">
    <property type="entry name" value="TonB-dependent receptor, beta-barrel domain"/>
    <property type="match status" value="1"/>
</dbReference>
<dbReference type="InterPro" id="IPR010105">
    <property type="entry name" value="TonB_sidphr_rcpt"/>
</dbReference>
<keyword evidence="8" id="KW-0408">Iron</keyword>
<evidence type="ECO:0000256" key="9">
    <source>
        <dbReference type="ARBA" id="ARBA00023065"/>
    </source>
</evidence>
<evidence type="ECO:0000256" key="16">
    <source>
        <dbReference type="RuleBase" id="RU003357"/>
    </source>
</evidence>
<dbReference type="NCBIfam" id="TIGR01783">
    <property type="entry name" value="TonB-siderophor"/>
    <property type="match status" value="1"/>
</dbReference>
<dbReference type="InterPro" id="IPR037066">
    <property type="entry name" value="Plug_dom_sf"/>
</dbReference>
<dbReference type="InterPro" id="IPR012910">
    <property type="entry name" value="Plug_dom"/>
</dbReference>
<evidence type="ECO:0000313" key="19">
    <source>
        <dbReference type="EMBL" id="MEE1936593.1"/>
    </source>
</evidence>
<dbReference type="EMBL" id="JAZDQJ010000040">
    <property type="protein sequence ID" value="MEE1936593.1"/>
    <property type="molecule type" value="Genomic_DNA"/>
</dbReference>
<evidence type="ECO:0000256" key="11">
    <source>
        <dbReference type="ARBA" id="ARBA00023136"/>
    </source>
</evidence>
<dbReference type="PROSITE" id="PS01156">
    <property type="entry name" value="TONB_DEPENDENT_REC_2"/>
    <property type="match status" value="1"/>
</dbReference>
<feature type="chain" id="PRO_5045176407" evidence="17">
    <location>
        <begin position="39"/>
        <end position="830"/>
    </location>
</feature>
<feature type="short sequence motif" description="TonB C-terminal box" evidence="15">
    <location>
        <begin position="813"/>
        <end position="830"/>
    </location>
</feature>
<feature type="signal peptide" evidence="17">
    <location>
        <begin position="1"/>
        <end position="38"/>
    </location>
</feature>
<evidence type="ECO:0000313" key="20">
    <source>
        <dbReference type="Proteomes" id="UP001335100"/>
    </source>
</evidence>
<feature type="domain" description="Secretin/TonB short N-terminal" evidence="18">
    <location>
        <begin position="71"/>
        <end position="122"/>
    </location>
</feature>
<evidence type="ECO:0000256" key="10">
    <source>
        <dbReference type="ARBA" id="ARBA00023077"/>
    </source>
</evidence>
<evidence type="ECO:0000256" key="13">
    <source>
        <dbReference type="ARBA" id="ARBA00023237"/>
    </source>
</evidence>
<keyword evidence="6 14" id="KW-0812">Transmembrane</keyword>
<proteinExistence type="inferred from homology"/>
<dbReference type="SUPFAM" id="SSF56935">
    <property type="entry name" value="Porins"/>
    <property type="match status" value="1"/>
</dbReference>
<evidence type="ECO:0000259" key="18">
    <source>
        <dbReference type="SMART" id="SM00965"/>
    </source>
</evidence>
<keyword evidence="9" id="KW-0406">Ion transport</keyword>
<dbReference type="Proteomes" id="UP001335100">
    <property type="component" value="Unassembled WGS sequence"/>
</dbReference>
<evidence type="ECO:0000256" key="3">
    <source>
        <dbReference type="ARBA" id="ARBA00022448"/>
    </source>
</evidence>
<evidence type="ECO:0000256" key="6">
    <source>
        <dbReference type="ARBA" id="ARBA00022692"/>
    </source>
</evidence>
<keyword evidence="5" id="KW-0410">Iron transport</keyword>
<dbReference type="PANTHER" id="PTHR32552">
    <property type="entry name" value="FERRICHROME IRON RECEPTOR-RELATED"/>
    <property type="match status" value="1"/>
</dbReference>
<dbReference type="Pfam" id="PF00593">
    <property type="entry name" value="TonB_dep_Rec_b-barrel"/>
    <property type="match status" value="1"/>
</dbReference>
<comment type="caution">
    <text evidence="19">The sequence shown here is derived from an EMBL/GenBank/DDBJ whole genome shotgun (WGS) entry which is preliminary data.</text>
</comment>
<keyword evidence="13 14" id="KW-0998">Cell outer membrane</keyword>
<evidence type="ECO:0000256" key="12">
    <source>
        <dbReference type="ARBA" id="ARBA00023170"/>
    </source>
</evidence>
<evidence type="ECO:0000256" key="7">
    <source>
        <dbReference type="ARBA" id="ARBA00022729"/>
    </source>
</evidence>
<dbReference type="Gene3D" id="3.55.50.30">
    <property type="match status" value="1"/>
</dbReference>
<keyword evidence="7 17" id="KW-0732">Signal</keyword>
<dbReference type="InterPro" id="IPR010917">
    <property type="entry name" value="TonB_rcpt_CS"/>
</dbReference>
<reference evidence="19 20" key="1">
    <citation type="submission" date="2024-01" db="EMBL/GenBank/DDBJ databases">
        <title>Unpublished Manusciprt.</title>
        <authorList>
            <person name="Duman M."/>
            <person name="Valdes E.G."/>
            <person name="Ajmi N."/>
            <person name="Altun S."/>
            <person name="Saticioglu I.B."/>
        </authorList>
    </citation>
    <scope>NUCLEOTIDE SEQUENCE [LARGE SCALE GENOMIC DNA]</scope>
    <source>
        <strain evidence="19 20">148P</strain>
    </source>
</reference>
<dbReference type="SMART" id="SM00965">
    <property type="entry name" value="STN"/>
    <property type="match status" value="1"/>
</dbReference>
<name>A0ABU7HYG3_9PSED</name>
<dbReference type="Pfam" id="PF07715">
    <property type="entry name" value="Plug"/>
    <property type="match status" value="1"/>
</dbReference>
<evidence type="ECO:0000256" key="4">
    <source>
        <dbReference type="ARBA" id="ARBA00022452"/>
    </source>
</evidence>
<comment type="subcellular location">
    <subcellularLocation>
        <location evidence="1 14">Cell outer membrane</location>
        <topology evidence="1 14">Multi-pass membrane protein</topology>
    </subcellularLocation>
</comment>
<evidence type="ECO:0000256" key="1">
    <source>
        <dbReference type="ARBA" id="ARBA00004571"/>
    </source>
</evidence>
<accession>A0ABU7HYG3</accession>
<keyword evidence="20" id="KW-1185">Reference proteome</keyword>
<evidence type="ECO:0000256" key="14">
    <source>
        <dbReference type="PROSITE-ProRule" id="PRU01360"/>
    </source>
</evidence>
<sequence length="830" mass="90884">MTHRLHPLARAIHDTRTSALHLTLVGSLLLGCNLTAQADDSVSTASAVRTFSVAAGPLDQALGQFGRQAAIPLATDARLTNGKTSAGLQGQYSVEQGFARILAGTGLTVVRNAQGNYLLLPAADPSGALQLAPTSIDGQTLGVNTEYTRSYTTGAVTIGKSERSLKEIPQTVTVLTAQRLKDQNITTLNDVYNNVQGVVAYGALNGDNQPYARGFEIDNFQINGIPIPAGTSTGITSLNWTDLIAYERVEVLKGSSGLFQGAGSPGGAINLVRKRAGAEFQLNTVTQAGSWDNYRQEVDVQGALNADKTVRGRLATAYGSRHYFYDEGKSERASTYGVLEFDLTPDTLLSVGFNYQNANNHATMDWGLPTYRDGSKIDFKRSTNLSSPSDYNDVESTQVFIEARHQLNEDWKVSLSSNYTRLNLDALYSNTGGLIDPADNSGAYNWAEGRGENNYQYNTDLFLNGNFELLGRRSELILGGNVSHSKRVAGRYDVTWYNGAYDFIPDITQFDPPKYDLTDKYRTTTATLDQQGVYGSLRVNVIDPLDVIVGARVSWWDYAQDQLNELNGRHTLTAQKTNAKVVPFYGLVYALNPEWSAYASYTEIFTPQLSYETAAGNPLAPRSGESYELGIKGELYDGALNTAFAIFRTNYSGRAQTDQTQPATCRCYVAGGKVRSEGFEAEVSGKVLPGLELSAGYTYNRSQYVRNPDNVALEGTSFLTAMPEHMLRLWANYQLPGEWSKWQVGVGGNIQSGVYGRYIDTVPGTGVKNETGGYAVYNARVGYDLSQNVNLSVNVENLFDRTYYSQTGTVENSTYFGTPRNLMFTMRTRF</sequence>
<evidence type="ECO:0000256" key="2">
    <source>
        <dbReference type="ARBA" id="ARBA00009810"/>
    </source>
</evidence>
<dbReference type="InterPro" id="IPR011662">
    <property type="entry name" value="Secretin/TonB_short_N"/>
</dbReference>
<dbReference type="InterPro" id="IPR000531">
    <property type="entry name" value="Beta-barrel_TonB"/>
</dbReference>
<keyword evidence="11 14" id="KW-0472">Membrane</keyword>
<protein>
    <submittedName>
        <fullName evidence="19">TonB-dependent siderophore receptor</fullName>
    </submittedName>
</protein>
<dbReference type="PROSITE" id="PS51257">
    <property type="entry name" value="PROKAR_LIPOPROTEIN"/>
    <property type="match status" value="1"/>
</dbReference>
<evidence type="ECO:0000256" key="5">
    <source>
        <dbReference type="ARBA" id="ARBA00022496"/>
    </source>
</evidence>
<dbReference type="InterPro" id="IPR039426">
    <property type="entry name" value="TonB-dep_rcpt-like"/>
</dbReference>
<dbReference type="PANTHER" id="PTHR32552:SF74">
    <property type="entry name" value="HYDROXAMATE SIDEROPHORE RECEPTOR FHUE"/>
    <property type="match status" value="1"/>
</dbReference>
<keyword evidence="3 14" id="KW-0813">Transport</keyword>
<keyword evidence="4 14" id="KW-1134">Transmembrane beta strand</keyword>
<keyword evidence="10 16" id="KW-0798">TonB box</keyword>
<dbReference type="PROSITE" id="PS52016">
    <property type="entry name" value="TONB_DEPENDENT_REC_3"/>
    <property type="match status" value="1"/>
</dbReference>
<dbReference type="CDD" id="cd01347">
    <property type="entry name" value="ligand_gated_channel"/>
    <property type="match status" value="1"/>
</dbReference>
<evidence type="ECO:0000256" key="15">
    <source>
        <dbReference type="PROSITE-ProRule" id="PRU10144"/>
    </source>
</evidence>
<organism evidence="19 20">
    <name type="scientific">Pseudomonas ulcerans</name>
    <dbReference type="NCBI Taxonomy" id="3115852"/>
    <lineage>
        <taxon>Bacteria</taxon>
        <taxon>Pseudomonadati</taxon>
        <taxon>Pseudomonadota</taxon>
        <taxon>Gammaproteobacteria</taxon>
        <taxon>Pseudomonadales</taxon>
        <taxon>Pseudomonadaceae</taxon>
        <taxon>Pseudomonas</taxon>
    </lineage>
</organism>
<dbReference type="Gene3D" id="2.170.130.10">
    <property type="entry name" value="TonB-dependent receptor, plug domain"/>
    <property type="match status" value="1"/>
</dbReference>
<keyword evidence="12 19" id="KW-0675">Receptor</keyword>
<dbReference type="Pfam" id="PF07660">
    <property type="entry name" value="STN"/>
    <property type="match status" value="1"/>
</dbReference>
<evidence type="ECO:0000256" key="17">
    <source>
        <dbReference type="SAM" id="SignalP"/>
    </source>
</evidence>
<dbReference type="RefSeq" id="WP_330077263.1">
    <property type="nucleotide sequence ID" value="NZ_JAZDQJ010000040.1"/>
</dbReference>